<keyword evidence="2" id="KW-1185">Reference proteome</keyword>
<gene>
    <name evidence="1" type="ORF">BDR25DRAFT_356589</name>
</gene>
<protein>
    <submittedName>
        <fullName evidence="1">Uncharacterized protein</fullName>
    </submittedName>
</protein>
<reference evidence="1" key="1">
    <citation type="journal article" date="2020" name="Stud. Mycol.">
        <title>101 Dothideomycetes genomes: a test case for predicting lifestyles and emergence of pathogens.</title>
        <authorList>
            <person name="Haridas S."/>
            <person name="Albert R."/>
            <person name="Binder M."/>
            <person name="Bloem J."/>
            <person name="Labutti K."/>
            <person name="Salamov A."/>
            <person name="Andreopoulos B."/>
            <person name="Baker S."/>
            <person name="Barry K."/>
            <person name="Bills G."/>
            <person name="Bluhm B."/>
            <person name="Cannon C."/>
            <person name="Castanera R."/>
            <person name="Culley D."/>
            <person name="Daum C."/>
            <person name="Ezra D."/>
            <person name="Gonzalez J."/>
            <person name="Henrissat B."/>
            <person name="Kuo A."/>
            <person name="Liang C."/>
            <person name="Lipzen A."/>
            <person name="Lutzoni F."/>
            <person name="Magnuson J."/>
            <person name="Mondo S."/>
            <person name="Nolan M."/>
            <person name="Ohm R."/>
            <person name="Pangilinan J."/>
            <person name="Park H.-J."/>
            <person name="Ramirez L."/>
            <person name="Alfaro M."/>
            <person name="Sun H."/>
            <person name="Tritt A."/>
            <person name="Yoshinaga Y."/>
            <person name="Zwiers L.-H."/>
            <person name="Turgeon B."/>
            <person name="Goodwin S."/>
            <person name="Spatafora J."/>
            <person name="Crous P."/>
            <person name="Grigoriev I."/>
        </authorList>
    </citation>
    <scope>NUCLEOTIDE SEQUENCE</scope>
    <source>
        <strain evidence="1">ATCC 200398</strain>
    </source>
</reference>
<evidence type="ECO:0000313" key="1">
    <source>
        <dbReference type="EMBL" id="KAF2469357.1"/>
    </source>
</evidence>
<name>A0ACB6QTE4_9PLEO</name>
<accession>A0ACB6QTE4</accession>
<organism evidence="1 2">
    <name type="scientific">Lindgomyces ingoldianus</name>
    <dbReference type="NCBI Taxonomy" id="673940"/>
    <lineage>
        <taxon>Eukaryota</taxon>
        <taxon>Fungi</taxon>
        <taxon>Dikarya</taxon>
        <taxon>Ascomycota</taxon>
        <taxon>Pezizomycotina</taxon>
        <taxon>Dothideomycetes</taxon>
        <taxon>Pleosporomycetidae</taxon>
        <taxon>Pleosporales</taxon>
        <taxon>Lindgomycetaceae</taxon>
        <taxon>Lindgomyces</taxon>
    </lineage>
</organism>
<comment type="caution">
    <text evidence="1">The sequence shown here is derived from an EMBL/GenBank/DDBJ whole genome shotgun (WGS) entry which is preliminary data.</text>
</comment>
<dbReference type="Proteomes" id="UP000799755">
    <property type="component" value="Unassembled WGS sequence"/>
</dbReference>
<proteinExistence type="predicted"/>
<evidence type="ECO:0000313" key="2">
    <source>
        <dbReference type="Proteomes" id="UP000799755"/>
    </source>
</evidence>
<sequence length="1122" mass="123827">MATKDEDQVPGLGQGPDPSHLMSPELFDEFIALQTRQWKERVEFEARQQREWLDLRARQVGEGNQTALDPTTQPQSRTIVRATPSVQSPTNISILAPQPVQDSLSQANTKSRVPPPACCPNISKGAKSIDLCDSESADNEDLSDVATPTQIQKSGQSATQDWQAGKTANTRNLVSVSSIDKPRGQGHNSLNDQDQVVLQDLLRPSSISRQQGQSDSQLPRLNEIELFNPIKPGGKEQNQQVVKAYLHASAPCNNTIQLFPRQTPRQSPAKASPVQKQSHRKGPLQPDPRPEVSMNVFYEQVNNRSGIVRDPPSLPRNPSLLSLQTQQKNGGFIRNALKDGGSQIWFPEIQSILQNYNPHSVQRDVELIDRISDIKPSRRADSPVHISALLALQKRRDSRAQSDSMQLETTQCQPCMGTVYDPVTPPGHLSSAEQRSKIRELGGQLRGTWGEKPHPPRSYPSTPPLYTQDLPLLDREMAMHLSQSEEKQSVLVKAKVSKGLSDTITSLSSIPAPPRAPQNAPSNLQTSPPSTPKVQRAISPPPQFKTPAVPKIVFPNNATSELTQRRRMREASIASQNSGFSTLSQTTSASQSRKRKNTINLSDDGSDSVLSRSASPANSNANEVLKTLATITPPATKKTKTETGAAHRKGVARVVKRQTVAPTTPTKPKARMTTPAAPRAPVANRNRDFNNMQVQSPGSPSVRACSKAAVKLSHRANPSSRPTETPVSPPTPNLYSPSGRQMRIAGAQARARIREAAKELAEAQQHAGFARVEDMEAGMRSVSLTASRRVQRRQMGGASEGEGGEDDSGCVYDRTAWQEGYGDGGSGAGRRLIWGGLDVQHLSSFKMENEVVFSVNEEMADDSGSAEQHTECWLWEQDQRLEFRLVGLGSKPPSLFLAFTVFFVFIHPFAGGGIVAGHQGLKLACGPARLYSQSKSLHPFLADNYIKPRLKLIDAKSLTRSMEYPEPCVNDTTATIHLQLNTRYEPFLNSLVSWDLLSYTLRHAMLPTKNTNDENACWRLGRCEISYTRQSRLWVQVALAFFLHNRVSFCISVLRYALPPPPSDPRCGSYKHSYNSQPPTRLPNQLNKVADMRVKSLVNTSISEACLRRQDRIDSDFEYVQY</sequence>
<dbReference type="EMBL" id="MU003512">
    <property type="protein sequence ID" value="KAF2469357.1"/>
    <property type="molecule type" value="Genomic_DNA"/>
</dbReference>